<dbReference type="AlphaFoldDB" id="A0A2T6BS66"/>
<sequence>MSQAELVQLLLSMQAYENLIFPSTSKHPQLTVKKIYCLGVLHWMTRSPLRVHMSSDLKVTLQHLLQARPLSDLNEPIRTVSQPVTLRLGHG</sequence>
<reference evidence="1 2" key="1">
    <citation type="submission" date="2018-04" db="EMBL/GenBank/DDBJ databases">
        <title>Genomic Encyclopedia of Archaeal and Bacterial Type Strains, Phase II (KMG-II): from individual species to whole genera.</title>
        <authorList>
            <person name="Goeker M."/>
        </authorList>
    </citation>
    <scope>NUCLEOTIDE SEQUENCE [LARGE SCALE GENOMIC DNA]</scope>
    <source>
        <strain evidence="1 2">DSM 45787</strain>
    </source>
</reference>
<proteinExistence type="predicted"/>
<dbReference type="EMBL" id="QBKR01000014">
    <property type="protein sequence ID" value="PTX58912.1"/>
    <property type="molecule type" value="Genomic_DNA"/>
</dbReference>
<comment type="caution">
    <text evidence="1">The sequence shown here is derived from an EMBL/GenBank/DDBJ whole genome shotgun (WGS) entry which is preliminary data.</text>
</comment>
<dbReference type="RefSeq" id="WP_108024123.1">
    <property type="nucleotide sequence ID" value="NZ_QBKR01000014.1"/>
</dbReference>
<accession>A0A2T6BS66</accession>
<dbReference type="Proteomes" id="UP000244240">
    <property type="component" value="Unassembled WGS sequence"/>
</dbReference>
<protein>
    <submittedName>
        <fullName evidence="1">Uncharacterized protein</fullName>
    </submittedName>
</protein>
<name>A0A2T6BS66_9BACL</name>
<gene>
    <name evidence="1" type="ORF">C8P63_11494</name>
</gene>
<evidence type="ECO:0000313" key="1">
    <source>
        <dbReference type="EMBL" id="PTX58912.1"/>
    </source>
</evidence>
<evidence type="ECO:0000313" key="2">
    <source>
        <dbReference type="Proteomes" id="UP000244240"/>
    </source>
</evidence>
<keyword evidence="2" id="KW-1185">Reference proteome</keyword>
<organism evidence="1 2">
    <name type="scientific">Melghirimyces profundicolus</name>
    <dbReference type="NCBI Taxonomy" id="1242148"/>
    <lineage>
        <taxon>Bacteria</taxon>
        <taxon>Bacillati</taxon>
        <taxon>Bacillota</taxon>
        <taxon>Bacilli</taxon>
        <taxon>Bacillales</taxon>
        <taxon>Thermoactinomycetaceae</taxon>
        <taxon>Melghirimyces</taxon>
    </lineage>
</organism>